<feature type="signal peptide" evidence="4">
    <location>
        <begin position="1"/>
        <end position="31"/>
    </location>
</feature>
<evidence type="ECO:0000313" key="7">
    <source>
        <dbReference type="Proteomes" id="UP000739284"/>
    </source>
</evidence>
<organism evidence="6 7">
    <name type="scientific">Rahnella ecdela</name>
    <dbReference type="NCBI Taxonomy" id="2816250"/>
    <lineage>
        <taxon>Bacteria</taxon>
        <taxon>Pseudomonadati</taxon>
        <taxon>Pseudomonadota</taxon>
        <taxon>Gammaproteobacteria</taxon>
        <taxon>Enterobacterales</taxon>
        <taxon>Yersiniaceae</taxon>
        <taxon>Rahnella</taxon>
    </lineage>
</organism>
<evidence type="ECO:0000256" key="4">
    <source>
        <dbReference type="SAM" id="SignalP"/>
    </source>
</evidence>
<comment type="subcellular location">
    <subcellularLocation>
        <location evidence="1">Fimbrium</location>
    </subcellularLocation>
</comment>
<dbReference type="InterPro" id="IPR050263">
    <property type="entry name" value="Bact_Fimbrial_Adh_Pro"/>
</dbReference>
<dbReference type="Proteomes" id="UP000739284">
    <property type="component" value="Unassembled WGS sequence"/>
</dbReference>
<keyword evidence="4" id="KW-0732">Signal</keyword>
<dbReference type="InterPro" id="IPR000259">
    <property type="entry name" value="Adhesion_dom_fimbrial"/>
</dbReference>
<name>A0ABS6LDA1_9GAMM</name>
<comment type="caution">
    <text evidence="6">The sequence shown here is derived from an EMBL/GenBank/DDBJ whole genome shotgun (WGS) entry which is preliminary data.</text>
</comment>
<feature type="domain" description="Fimbrial-type adhesion" evidence="5">
    <location>
        <begin position="36"/>
        <end position="188"/>
    </location>
</feature>
<accession>A0ABS6LDA1</accession>
<dbReference type="PANTHER" id="PTHR33420">
    <property type="entry name" value="FIMBRIAL SUBUNIT ELFA-RELATED"/>
    <property type="match status" value="1"/>
</dbReference>
<evidence type="ECO:0000256" key="3">
    <source>
        <dbReference type="ARBA" id="ARBA00023263"/>
    </source>
</evidence>
<evidence type="ECO:0000313" key="6">
    <source>
        <dbReference type="EMBL" id="MBU9844915.1"/>
    </source>
</evidence>
<gene>
    <name evidence="6" type="ORF">J1784_07810</name>
</gene>
<keyword evidence="3" id="KW-0281">Fimbrium</keyword>
<dbReference type="Pfam" id="PF00419">
    <property type="entry name" value="Fimbrial"/>
    <property type="match status" value="1"/>
</dbReference>
<reference evidence="6 7" key="1">
    <citation type="submission" date="2021-03" db="EMBL/GenBank/DDBJ databases">
        <title>Five novel Rahnella species.</title>
        <authorList>
            <person name="Brady C."/>
            <person name="Asselin J."/>
            <person name="Beer S."/>
            <person name="Bruberg M.B."/>
            <person name="Crampton B."/>
            <person name="Venter S."/>
            <person name="Arnold D."/>
            <person name="Denman S."/>
        </authorList>
    </citation>
    <scope>NUCLEOTIDE SEQUENCE [LARGE SCALE GENOMIC DNA]</scope>
    <source>
        <strain evidence="6 7">FRB 231</strain>
    </source>
</reference>
<evidence type="ECO:0000259" key="5">
    <source>
        <dbReference type="Pfam" id="PF00419"/>
    </source>
</evidence>
<feature type="chain" id="PRO_5045049898" evidence="4">
    <location>
        <begin position="32"/>
        <end position="188"/>
    </location>
</feature>
<dbReference type="PANTHER" id="PTHR33420:SF14">
    <property type="entry name" value="TYPE 1 FIMBRIN D-MANNOSE SPECIFIC ADHESIN"/>
    <property type="match status" value="1"/>
</dbReference>
<sequence length="188" mass="19125">MKNHISLSGHHVALRASLCLCLLAMAGHAVAATEVQFTATFQAPTCQVSAPPVLDFGAVQSSGIRSGDSLANPLPLTVTLSQCAGFVGAVQKPVVKVSGTGNTSSGDFLFLQPASSQVVNYGVRIVNATGDVVNNTTLLPVPLNATNFDGGNVSIPLKAALSCGTKCSDAATKGGTLNASVTFDFAYQ</sequence>
<dbReference type="EMBL" id="JAFMOY010000118">
    <property type="protein sequence ID" value="MBU9844915.1"/>
    <property type="molecule type" value="Genomic_DNA"/>
</dbReference>
<dbReference type="RefSeq" id="WP_217148712.1">
    <property type="nucleotide sequence ID" value="NZ_JAFMOY010000118.1"/>
</dbReference>
<evidence type="ECO:0000256" key="2">
    <source>
        <dbReference type="ARBA" id="ARBA00006671"/>
    </source>
</evidence>
<keyword evidence="7" id="KW-1185">Reference proteome</keyword>
<evidence type="ECO:0000256" key="1">
    <source>
        <dbReference type="ARBA" id="ARBA00004561"/>
    </source>
</evidence>
<comment type="similarity">
    <text evidence="2">Belongs to the fimbrial protein family.</text>
</comment>
<proteinExistence type="inferred from homology"/>
<protein>
    <submittedName>
        <fullName evidence="6">Type 1 fimbrial protein</fullName>
    </submittedName>
</protein>